<accession>A0A0A9DQ36</accession>
<dbReference type="AlphaFoldDB" id="A0A0A9DQ36"/>
<sequence>MYELELTKVKKRSKRGLGERRHLPARRRPKLKMKTRDGDDKLEPEGETKTRDDEEGDQRRRGREPSGDWRSALSSSALGGSALVGGSSTSTPTICES</sequence>
<dbReference type="EMBL" id="GBRH01212003">
    <property type="protein sequence ID" value="JAD85892.1"/>
    <property type="molecule type" value="Transcribed_RNA"/>
</dbReference>
<feature type="compositionally biased region" description="Basic and acidic residues" evidence="1">
    <location>
        <begin position="34"/>
        <end position="67"/>
    </location>
</feature>
<feature type="region of interest" description="Disordered" evidence="1">
    <location>
        <begin position="1"/>
        <end position="97"/>
    </location>
</feature>
<feature type="compositionally biased region" description="Low complexity" evidence="1">
    <location>
        <begin position="71"/>
        <end position="90"/>
    </location>
</feature>
<organism evidence="2">
    <name type="scientific">Arundo donax</name>
    <name type="common">Giant reed</name>
    <name type="synonym">Donax arundinaceus</name>
    <dbReference type="NCBI Taxonomy" id="35708"/>
    <lineage>
        <taxon>Eukaryota</taxon>
        <taxon>Viridiplantae</taxon>
        <taxon>Streptophyta</taxon>
        <taxon>Embryophyta</taxon>
        <taxon>Tracheophyta</taxon>
        <taxon>Spermatophyta</taxon>
        <taxon>Magnoliopsida</taxon>
        <taxon>Liliopsida</taxon>
        <taxon>Poales</taxon>
        <taxon>Poaceae</taxon>
        <taxon>PACMAD clade</taxon>
        <taxon>Arundinoideae</taxon>
        <taxon>Arundineae</taxon>
        <taxon>Arundo</taxon>
    </lineage>
</organism>
<evidence type="ECO:0000256" key="1">
    <source>
        <dbReference type="SAM" id="MobiDB-lite"/>
    </source>
</evidence>
<proteinExistence type="predicted"/>
<feature type="compositionally biased region" description="Basic residues" evidence="1">
    <location>
        <begin position="23"/>
        <end position="33"/>
    </location>
</feature>
<reference evidence="2" key="2">
    <citation type="journal article" date="2015" name="Data Brief">
        <title>Shoot transcriptome of the giant reed, Arundo donax.</title>
        <authorList>
            <person name="Barrero R.A."/>
            <person name="Guerrero F.D."/>
            <person name="Moolhuijzen P."/>
            <person name="Goolsby J.A."/>
            <person name="Tidwell J."/>
            <person name="Bellgard S.E."/>
            <person name="Bellgard M.I."/>
        </authorList>
    </citation>
    <scope>NUCLEOTIDE SEQUENCE</scope>
    <source>
        <tissue evidence="2">Shoot tissue taken approximately 20 cm above the soil surface</tissue>
    </source>
</reference>
<name>A0A0A9DQ36_ARUDO</name>
<protein>
    <submittedName>
        <fullName evidence="2">Uncharacterized protein</fullName>
    </submittedName>
</protein>
<reference evidence="2" key="1">
    <citation type="submission" date="2014-09" db="EMBL/GenBank/DDBJ databases">
        <authorList>
            <person name="Magalhaes I.L.F."/>
            <person name="Oliveira U."/>
            <person name="Santos F.R."/>
            <person name="Vidigal T.H.D.A."/>
            <person name="Brescovit A.D."/>
            <person name="Santos A.J."/>
        </authorList>
    </citation>
    <scope>NUCLEOTIDE SEQUENCE</scope>
    <source>
        <tissue evidence="2">Shoot tissue taken approximately 20 cm above the soil surface</tissue>
    </source>
</reference>
<evidence type="ECO:0000313" key="2">
    <source>
        <dbReference type="EMBL" id="JAD85892.1"/>
    </source>
</evidence>